<dbReference type="AlphaFoldDB" id="A0A328UC50"/>
<feature type="transmembrane region" description="Helical" evidence="1">
    <location>
        <begin position="7"/>
        <end position="26"/>
    </location>
</feature>
<evidence type="ECO:0000313" key="2">
    <source>
        <dbReference type="EMBL" id="RAQ25492.1"/>
    </source>
</evidence>
<evidence type="ECO:0000313" key="3">
    <source>
        <dbReference type="Proteomes" id="UP000249377"/>
    </source>
</evidence>
<evidence type="ECO:0000256" key="1">
    <source>
        <dbReference type="SAM" id="Phobius"/>
    </source>
</evidence>
<dbReference type="EMBL" id="QLYR01000008">
    <property type="protein sequence ID" value="RAQ25492.1"/>
    <property type="molecule type" value="Genomic_DNA"/>
</dbReference>
<keyword evidence="3" id="KW-1185">Reference proteome</keyword>
<name>A0A328UC50_9FIRM</name>
<protein>
    <submittedName>
        <fullName evidence="2">Uncharacterized protein</fullName>
    </submittedName>
</protein>
<gene>
    <name evidence="2" type="ORF">DPQ25_10745</name>
</gene>
<keyword evidence="1" id="KW-0812">Transmembrane</keyword>
<dbReference type="Proteomes" id="UP000249377">
    <property type="component" value="Unassembled WGS sequence"/>
</dbReference>
<sequence length="157" mass="17671">MSGQKKSIITIAVVFVFVAAGVFLLISHNNAAGERTVEQVLSCRLDEMDAVSIQIGVYKQQFDDPEELRRFVELVREMRLKPGEDPERTGGGILVSFLKDGKEEAIFNVVGDCLLVNPDQRGTAYYQIAPESFNAAWWNALNERPGKQRRGLFEEKH</sequence>
<accession>A0A328UC50</accession>
<organism evidence="2 3">
    <name type="scientific">Hydrogeniiclostridium mannosilyticum</name>
    <dbReference type="NCBI Taxonomy" id="2764322"/>
    <lineage>
        <taxon>Bacteria</taxon>
        <taxon>Bacillati</taxon>
        <taxon>Bacillota</taxon>
        <taxon>Clostridia</taxon>
        <taxon>Eubacteriales</taxon>
        <taxon>Acutalibacteraceae</taxon>
        <taxon>Hydrogeniiclostridium</taxon>
    </lineage>
</organism>
<keyword evidence="1" id="KW-1133">Transmembrane helix</keyword>
<proteinExistence type="predicted"/>
<keyword evidence="1" id="KW-0472">Membrane</keyword>
<comment type="caution">
    <text evidence="2">The sequence shown here is derived from an EMBL/GenBank/DDBJ whole genome shotgun (WGS) entry which is preliminary data.</text>
</comment>
<reference evidence="2 3" key="1">
    <citation type="submission" date="2018-06" db="EMBL/GenBank/DDBJ databases">
        <title>Noncontiguous genome sequence of Ruminococcaceae bacterium ASD2818.</title>
        <authorList>
            <person name="Chaplin A.V."/>
            <person name="Sokolova S.R."/>
            <person name="Kochetkova T.O."/>
            <person name="Goltsov A.Y."/>
            <person name="Trofimov D.Y."/>
            <person name="Efimov B.A."/>
        </authorList>
    </citation>
    <scope>NUCLEOTIDE SEQUENCE [LARGE SCALE GENOMIC DNA]</scope>
    <source>
        <strain evidence="2 3">ASD2818</strain>
    </source>
</reference>